<dbReference type="RefSeq" id="WP_132622198.1">
    <property type="nucleotide sequence ID" value="NZ_SMKV01000010.1"/>
</dbReference>
<protein>
    <submittedName>
        <fullName evidence="1">Uncharacterized protein</fullName>
    </submittedName>
</protein>
<dbReference type="AlphaFoldDB" id="A0A4R4USW5"/>
<proteinExistence type="predicted"/>
<evidence type="ECO:0000313" key="1">
    <source>
        <dbReference type="EMBL" id="TDC93486.1"/>
    </source>
</evidence>
<comment type="caution">
    <text evidence="1">The sequence shown here is derived from an EMBL/GenBank/DDBJ whole genome shotgun (WGS) entry which is preliminary data.</text>
</comment>
<evidence type="ECO:0000313" key="2">
    <source>
        <dbReference type="Proteomes" id="UP000294744"/>
    </source>
</evidence>
<keyword evidence="2" id="KW-1185">Reference proteome</keyword>
<organism evidence="1 2">
    <name type="scientific">Saccharopolyspora aridisoli</name>
    <dbReference type="NCBI Taxonomy" id="2530385"/>
    <lineage>
        <taxon>Bacteria</taxon>
        <taxon>Bacillati</taxon>
        <taxon>Actinomycetota</taxon>
        <taxon>Actinomycetes</taxon>
        <taxon>Pseudonocardiales</taxon>
        <taxon>Pseudonocardiaceae</taxon>
        <taxon>Saccharopolyspora</taxon>
    </lineage>
</organism>
<sequence>MTMGSAGSGFRFARRDARHAHAPIAAALVAGTGSQSSSGCYLLAVSLVSLAALAAASRARGVR</sequence>
<gene>
    <name evidence="1" type="ORF">E1161_10775</name>
</gene>
<dbReference type="Proteomes" id="UP000294744">
    <property type="component" value="Unassembled WGS sequence"/>
</dbReference>
<accession>A0A4R4USW5</accession>
<dbReference type="EMBL" id="SMKV01000010">
    <property type="protein sequence ID" value="TDC93486.1"/>
    <property type="molecule type" value="Genomic_DNA"/>
</dbReference>
<name>A0A4R4USW5_9PSEU</name>
<reference evidence="1 2" key="1">
    <citation type="submission" date="2019-03" db="EMBL/GenBank/DDBJ databases">
        <title>Draft genome sequences of novel Actinobacteria.</title>
        <authorList>
            <person name="Sahin N."/>
            <person name="Ay H."/>
            <person name="Saygin H."/>
        </authorList>
    </citation>
    <scope>NUCLEOTIDE SEQUENCE [LARGE SCALE GENOMIC DNA]</scope>
    <source>
        <strain evidence="1 2">16K404</strain>
    </source>
</reference>